<evidence type="ECO:0000256" key="1">
    <source>
        <dbReference type="ARBA" id="ARBA00008304"/>
    </source>
</evidence>
<dbReference type="EMBL" id="CAJEWN010000049">
    <property type="protein sequence ID" value="CAD2151782.1"/>
    <property type="molecule type" value="Genomic_DNA"/>
</dbReference>
<dbReference type="Pfam" id="PF20210">
    <property type="entry name" value="Laa1_Sip1_HTR5"/>
    <property type="match status" value="1"/>
</dbReference>
<dbReference type="OrthoDB" id="192608at2759"/>
<accession>A0A6V7UAP0</accession>
<dbReference type="InterPro" id="IPR040108">
    <property type="entry name" value="Laa1/Sip1/HEATR5"/>
</dbReference>
<evidence type="ECO:0000256" key="2">
    <source>
        <dbReference type="SAM" id="MobiDB-lite"/>
    </source>
</evidence>
<dbReference type="PANTHER" id="PTHR21663">
    <property type="entry name" value="HYPOTHETICAL HEAT DOMAIN-CONTAINING"/>
    <property type="match status" value="1"/>
</dbReference>
<dbReference type="SUPFAM" id="SSF48371">
    <property type="entry name" value="ARM repeat"/>
    <property type="match status" value="2"/>
</dbReference>
<dbReference type="Proteomes" id="UP000580250">
    <property type="component" value="Unassembled WGS sequence"/>
</dbReference>
<protein>
    <submittedName>
        <fullName evidence="3">Uncharacterized protein</fullName>
    </submittedName>
</protein>
<evidence type="ECO:0000313" key="3">
    <source>
        <dbReference type="EMBL" id="CAD2151782.1"/>
    </source>
</evidence>
<dbReference type="PANTHER" id="PTHR21663:SF0">
    <property type="entry name" value="HEAT REPEAT-CONTAINING PROTEIN 5B"/>
    <property type="match status" value="1"/>
</dbReference>
<reference evidence="3 4" key="1">
    <citation type="submission" date="2020-08" db="EMBL/GenBank/DDBJ databases">
        <authorList>
            <person name="Koutsovoulos G."/>
            <person name="Danchin GJ E."/>
        </authorList>
    </citation>
    <scope>NUCLEOTIDE SEQUENCE [LARGE SCALE GENOMIC DNA]</scope>
</reference>
<name>A0A6V7UAP0_MELEN</name>
<feature type="region of interest" description="Disordered" evidence="2">
    <location>
        <begin position="258"/>
        <end position="285"/>
    </location>
</feature>
<dbReference type="GO" id="GO:0042147">
    <property type="term" value="P:retrograde transport, endosome to Golgi"/>
    <property type="evidence" value="ECO:0007669"/>
    <property type="project" value="TreeGrafter"/>
</dbReference>
<dbReference type="Pfam" id="PF25468">
    <property type="entry name" value="HEAT_HEATR5A"/>
    <property type="match status" value="1"/>
</dbReference>
<feature type="compositionally biased region" description="Acidic residues" evidence="2">
    <location>
        <begin position="1263"/>
        <end position="1273"/>
    </location>
</feature>
<proteinExistence type="inferred from homology"/>
<dbReference type="InterPro" id="IPR046837">
    <property type="entry name" value="Laa1/Sip1/HEATR5-like_HEAT"/>
</dbReference>
<feature type="region of interest" description="Disordered" evidence="2">
    <location>
        <begin position="1263"/>
        <end position="1282"/>
    </location>
</feature>
<feature type="compositionally biased region" description="Low complexity" evidence="2">
    <location>
        <begin position="265"/>
        <end position="285"/>
    </location>
</feature>
<comment type="similarity">
    <text evidence="1">Belongs to the HEATR5 family.</text>
</comment>
<dbReference type="GO" id="GO:0008104">
    <property type="term" value="P:intracellular protein localization"/>
    <property type="evidence" value="ECO:0007669"/>
    <property type="project" value="TreeGrafter"/>
</dbReference>
<dbReference type="GO" id="GO:0016020">
    <property type="term" value="C:membrane"/>
    <property type="evidence" value="ECO:0007669"/>
    <property type="project" value="TreeGrafter"/>
</dbReference>
<gene>
    <name evidence="3" type="ORF">MENT_LOCUS10518</name>
</gene>
<organism evidence="3 4">
    <name type="scientific">Meloidogyne enterolobii</name>
    <name type="common">Root-knot nematode worm</name>
    <name type="synonym">Meloidogyne mayaguensis</name>
    <dbReference type="NCBI Taxonomy" id="390850"/>
    <lineage>
        <taxon>Eukaryota</taxon>
        <taxon>Metazoa</taxon>
        <taxon>Ecdysozoa</taxon>
        <taxon>Nematoda</taxon>
        <taxon>Chromadorea</taxon>
        <taxon>Rhabditida</taxon>
        <taxon>Tylenchina</taxon>
        <taxon>Tylenchomorpha</taxon>
        <taxon>Tylenchoidea</taxon>
        <taxon>Meloidogynidae</taxon>
        <taxon>Meloidogyninae</taxon>
        <taxon>Meloidogyne</taxon>
    </lineage>
</organism>
<dbReference type="GO" id="GO:0006897">
    <property type="term" value="P:endocytosis"/>
    <property type="evidence" value="ECO:0007669"/>
    <property type="project" value="TreeGrafter"/>
</dbReference>
<comment type="caution">
    <text evidence="3">The sequence shown here is derived from an EMBL/GenBank/DDBJ whole genome shotgun (WGS) entry which is preliminary data.</text>
</comment>
<evidence type="ECO:0000313" key="4">
    <source>
        <dbReference type="Proteomes" id="UP000580250"/>
    </source>
</evidence>
<dbReference type="GO" id="GO:0005829">
    <property type="term" value="C:cytosol"/>
    <property type="evidence" value="ECO:0007669"/>
    <property type="project" value="GOC"/>
</dbReference>
<dbReference type="GO" id="GO:0030139">
    <property type="term" value="C:endocytic vesicle"/>
    <property type="evidence" value="ECO:0007669"/>
    <property type="project" value="TreeGrafter"/>
</dbReference>
<dbReference type="InterPro" id="IPR016024">
    <property type="entry name" value="ARM-type_fold"/>
</dbReference>
<sequence>MEQAQSLLLNELAFVRCPDPQKNIFIYEWLKYLDRILTLTKKSDLKNSQQKLVEQLNARIVPNGCSHPTRLLLGRCIAKLFSVADASHLFETINLCNDVLKDPSVLLQVKLTALSVLGEMFEYLGRMVGRSYEETFQSLAKWLKSAESNARIEILQTLAKMLHGLGSGTFPIFKDIYKCLAKALFDRVMAVRVAAANCFACLIEIPDSPLFIQHDLESICTLCIKSLHVSNADLRLSIANIFANLAFCVLKFNDGSGSSRQRAVTPTSTKTQQPQNSSPSKSSTSAPFDVLLRCLSNGMLRGGVGGFLKNAKTATGIRATIGQRETRIGISQAYVAIARKLGTRWLKRNIQLWCEHLLGLACKSSLSIGSTTSLPSSSQSFSSANDQLLTIRRCLHYIFRSTIGTLLSEPDQITACKRLGIVLAEYNNCFDCAMDSSKEEERVLTSEVHASANASVVCLIEIGCIALQVDTAISTVFIEASGVLEPIFACLLHPIQSVRIAASFCLKCIVTSIPSLTTPLVDRCLSRLEYMKKSPEAINGFSLCLAALLSQCRHSQLGIPFAKCRQVFNLAEELIKSATQTPRLMLRKVQAGWILISAILSLGPTFARPILPKLFTLWRISFPRSAEETKTERGCGDAGSWEATLEARAGALASMAILALRCPELINDELAKKIIVPIETSLSTMSMVGDLLLLYGVRIRSVIQLLHLRLFTLLCRIPVSRFESAINPLLKEVVAEITLSDNSQTTQKNSLCARQSFLSIGGGFGRGVEQEVYLENELNPLQPLQPGSLDFDPLHLIEYDGGYRDGSTKEWWWPEPQPLPIAALDSAIQLFSKVFPVVSPRCKLQLLQHFGEQLKICQKPLARAQALQINILTSLCLAAEFIGKRRQGGGRLDDAELQKACADFVLPFLESNSLLIKFLAAETLGRLAQAVATPQFVAANAQFCFEKIRSLKDESSRQGYTLAIGSLHRYMGSLGSGQHLNTAIEILLSLAQDTNNCSSVKQWAIISLSLIASTGGGMFCPYAEPVRNLCFQLLMNTQHLSNEIVRAVAKLIFSLITAAGPELNSTPSSNNGNNAESARNSFLTICSMLIQFDDPFVKADATACYQHLHLFVPRFLDISQLVLTICEFLHSPTFILRKSAIVCLRQLLQRESHEVREHVKPLIPSSGLFVENDLDGGKKFGKNSDKVFALPECGLEGALFQMMDTETDFELREHIKQSLLFLLQTSCNELLGFWLLLCKDILGSSQLSQDNIRSTICVTVDDGKEENEDDDDDNLHGSTPSNTKIGSTEILIQPRWPTRCFAFEIVQRLLGVCDTDKAHLDLTLAKELKQMDVEDGESSTNKKAGDYLVLHLSDLVRMGFMGATSENFHLQMAGLNCLQSIISKFSKVAEPEFPGHLLLEQFQAQIGAALRPAFSPETPPNVTAFACQVAGTWLCSGVARDLNDLRRVHQLLASSLDKLPKSKSSDVEKLEQDNSLSSTPPASMQLYNESIATLEQLSILRAWAKVYICAIEQWKKQTTSKEESSSQNNSLLVLVEPSLNILIKHWFAVLRDFSILSLPQNILDDLKESGFDGGGTFFTADSIECCKEHYYTSWPLILLACSVWMRYGQNLPNPKDYAIKEKSNFHLILGICMDFLSNNSKREDERPIQLCLSSIENLLECEKLQLELMSDVRMPIELLNVLYKLILTLDSMQTQQLLVKIISAILKAAKLVIELNKNEEDKEENHQQNNIQLENGHLLTSNKSFKGGEGVGGIFDPSNSLVFALLESIMCILARQIPQVNLPQAKVRILTPLQTRKCGHLSTESDELIHSTVDLLPQLTSFCCTDGLMVILPSLLNLLFGILRECSSQEDDNQQQSKAISSAILALKKLCSECPHPTKEKKLFEAWELIIRSGLLSLLNFANESHQSGHKEQQLTLLLSAAVILSAASTAEPKTVKNNEEGVDVLSTTFCVDQNLFEKFCLAQREALINNDEGEKGEEKQRIIILKRFILNLCQQIRVGKTDT</sequence>
<dbReference type="InterPro" id="IPR011989">
    <property type="entry name" value="ARM-like"/>
</dbReference>
<dbReference type="Gene3D" id="1.25.10.10">
    <property type="entry name" value="Leucine-rich Repeat Variant"/>
    <property type="match status" value="2"/>
</dbReference>
<dbReference type="GO" id="GO:0005794">
    <property type="term" value="C:Golgi apparatus"/>
    <property type="evidence" value="ECO:0007669"/>
    <property type="project" value="TreeGrafter"/>
</dbReference>